<sequence>MAPLMRLVRTRSLRVPQRRTRGYSSSTTGPRSAHSQWYASMIPGMVPVALLGSAVYLGLQLLQSQLDHEKFLDEARDQVRQLEAEVDRLQEERALQPSVVSSSPNPASKWWPW</sequence>
<reference evidence="3" key="1">
    <citation type="journal article" date="2020" name="New Phytol.">
        <title>Comparative genomics reveals dynamic genome evolution in host specialist ectomycorrhizal fungi.</title>
        <authorList>
            <person name="Lofgren L.A."/>
            <person name="Nguyen N.H."/>
            <person name="Vilgalys R."/>
            <person name="Ruytinx J."/>
            <person name="Liao H.L."/>
            <person name="Branco S."/>
            <person name="Kuo A."/>
            <person name="LaButti K."/>
            <person name="Lipzen A."/>
            <person name="Andreopoulos W."/>
            <person name="Pangilinan J."/>
            <person name="Riley R."/>
            <person name="Hundley H."/>
            <person name="Na H."/>
            <person name="Barry K."/>
            <person name="Grigoriev I.V."/>
            <person name="Stajich J.E."/>
            <person name="Kennedy P.G."/>
        </authorList>
    </citation>
    <scope>NUCLEOTIDE SEQUENCE</scope>
    <source>
        <strain evidence="3">FC203</strain>
    </source>
</reference>
<dbReference type="AlphaFoldDB" id="A0AAD4EJI8"/>
<comment type="caution">
    <text evidence="3">The sequence shown here is derived from an EMBL/GenBank/DDBJ whole genome shotgun (WGS) entry which is preliminary data.</text>
</comment>
<accession>A0AAD4EJI8</accession>
<proteinExistence type="predicted"/>
<protein>
    <submittedName>
        <fullName evidence="3">Uncharacterized protein</fullName>
    </submittedName>
</protein>
<evidence type="ECO:0000256" key="2">
    <source>
        <dbReference type="SAM" id="MobiDB-lite"/>
    </source>
</evidence>
<name>A0AAD4EJI8_9AGAM</name>
<dbReference type="Proteomes" id="UP001195769">
    <property type="component" value="Unassembled WGS sequence"/>
</dbReference>
<evidence type="ECO:0000256" key="1">
    <source>
        <dbReference type="SAM" id="Coils"/>
    </source>
</evidence>
<dbReference type="RefSeq" id="XP_041232948.1">
    <property type="nucleotide sequence ID" value="XM_041371577.1"/>
</dbReference>
<organism evidence="3 4">
    <name type="scientific">Suillus fuscotomentosus</name>
    <dbReference type="NCBI Taxonomy" id="1912939"/>
    <lineage>
        <taxon>Eukaryota</taxon>
        <taxon>Fungi</taxon>
        <taxon>Dikarya</taxon>
        <taxon>Basidiomycota</taxon>
        <taxon>Agaricomycotina</taxon>
        <taxon>Agaricomycetes</taxon>
        <taxon>Agaricomycetidae</taxon>
        <taxon>Boletales</taxon>
        <taxon>Suillineae</taxon>
        <taxon>Suillaceae</taxon>
        <taxon>Suillus</taxon>
    </lineage>
</organism>
<evidence type="ECO:0000313" key="3">
    <source>
        <dbReference type="EMBL" id="KAG1907373.1"/>
    </source>
</evidence>
<keyword evidence="4" id="KW-1185">Reference proteome</keyword>
<feature type="coiled-coil region" evidence="1">
    <location>
        <begin position="65"/>
        <end position="92"/>
    </location>
</feature>
<evidence type="ECO:0000313" key="4">
    <source>
        <dbReference type="Proteomes" id="UP001195769"/>
    </source>
</evidence>
<gene>
    <name evidence="3" type="ORF">F5891DRAFT_368910</name>
</gene>
<feature type="region of interest" description="Disordered" evidence="2">
    <location>
        <begin position="93"/>
        <end position="113"/>
    </location>
</feature>
<dbReference type="EMBL" id="JABBWK010000003">
    <property type="protein sequence ID" value="KAG1907373.1"/>
    <property type="molecule type" value="Genomic_DNA"/>
</dbReference>
<keyword evidence="1" id="KW-0175">Coiled coil</keyword>
<dbReference type="GeneID" id="64665875"/>